<reference evidence="2 3" key="1">
    <citation type="submission" date="2019-06" db="EMBL/GenBank/DDBJ databases">
        <title>Genomic Encyclopedia of Type Strains, Phase IV (KMG-V): Genome sequencing to study the core and pangenomes of soil and plant-associated prokaryotes.</title>
        <authorList>
            <person name="Whitman W."/>
        </authorList>
    </citation>
    <scope>NUCLEOTIDE SEQUENCE [LARGE SCALE GENOMIC DNA]</scope>
    <source>
        <strain evidence="2 3">BR 11880</strain>
    </source>
</reference>
<protein>
    <submittedName>
        <fullName evidence="2">Uncharacterized protein (TIGR02217 family)</fullName>
    </submittedName>
</protein>
<dbReference type="AlphaFoldDB" id="A0A560FGG3"/>
<dbReference type="Pfam" id="PF09343">
    <property type="entry name" value="DUF2460"/>
    <property type="match status" value="1"/>
</dbReference>
<organism evidence="2 3">
    <name type="scientific">Nitrospirillum amazonense</name>
    <dbReference type="NCBI Taxonomy" id="28077"/>
    <lineage>
        <taxon>Bacteria</taxon>
        <taxon>Pseudomonadati</taxon>
        <taxon>Pseudomonadota</taxon>
        <taxon>Alphaproteobacteria</taxon>
        <taxon>Rhodospirillales</taxon>
        <taxon>Azospirillaceae</taxon>
        <taxon>Nitrospirillum</taxon>
    </lineage>
</organism>
<evidence type="ECO:0000259" key="1">
    <source>
        <dbReference type="Pfam" id="PF09343"/>
    </source>
</evidence>
<sequence>MTAIYPALAGLGYSVTKKPTFSTKIATAASGRETRMAMWSAPIWEFVLTYDFLRDTATANELRQLLGFYLQMQGAFTPFLFQDPDDSQATAQTIAVGDGVSTSFTLVRTFGGYVEPVGGVIGGVTVYVGGARQTSGYSVAGNVLTFSSPPANGAVITADFQYAFLCRFKEDGLEFEKFAAQLWQAKQVNLISVRA</sequence>
<name>A0A560FGG3_9PROT</name>
<comment type="caution">
    <text evidence="2">The sequence shown here is derived from an EMBL/GenBank/DDBJ whole genome shotgun (WGS) entry which is preliminary data.</text>
</comment>
<dbReference type="InterPro" id="IPR011740">
    <property type="entry name" value="DUF2460"/>
</dbReference>
<dbReference type="RefSeq" id="WP_145750199.1">
    <property type="nucleotide sequence ID" value="NZ_VITN01000006.1"/>
</dbReference>
<evidence type="ECO:0000313" key="2">
    <source>
        <dbReference type="EMBL" id="TWB20678.1"/>
    </source>
</evidence>
<dbReference type="EMBL" id="VITN01000006">
    <property type="protein sequence ID" value="TWB20678.1"/>
    <property type="molecule type" value="Genomic_DNA"/>
</dbReference>
<proteinExistence type="predicted"/>
<feature type="domain" description="DUF2460" evidence="1">
    <location>
        <begin position="10"/>
        <end position="194"/>
    </location>
</feature>
<evidence type="ECO:0000313" key="3">
    <source>
        <dbReference type="Proteomes" id="UP000319859"/>
    </source>
</evidence>
<accession>A0A560FGG3</accession>
<gene>
    <name evidence="2" type="ORF">FBZ89_10677</name>
</gene>
<dbReference type="OrthoDB" id="1685145at2"/>
<dbReference type="Proteomes" id="UP000319859">
    <property type="component" value="Unassembled WGS sequence"/>
</dbReference>